<evidence type="ECO:0000313" key="3">
    <source>
        <dbReference type="Proteomes" id="UP000886520"/>
    </source>
</evidence>
<dbReference type="AlphaFoldDB" id="A0A9D4U6D1"/>
<reference evidence="2" key="1">
    <citation type="submission" date="2021-01" db="EMBL/GenBank/DDBJ databases">
        <title>Adiantum capillus-veneris genome.</title>
        <authorList>
            <person name="Fang Y."/>
            <person name="Liao Q."/>
        </authorList>
    </citation>
    <scope>NUCLEOTIDE SEQUENCE</scope>
    <source>
        <strain evidence="2">H3</strain>
        <tissue evidence="2">Leaf</tissue>
    </source>
</reference>
<protein>
    <submittedName>
        <fullName evidence="2">Uncharacterized protein</fullName>
    </submittedName>
</protein>
<gene>
    <name evidence="2" type="ORF">GOP47_0022930</name>
</gene>
<proteinExistence type="predicted"/>
<organism evidence="2 3">
    <name type="scientific">Adiantum capillus-veneris</name>
    <name type="common">Maidenhair fern</name>
    <dbReference type="NCBI Taxonomy" id="13818"/>
    <lineage>
        <taxon>Eukaryota</taxon>
        <taxon>Viridiplantae</taxon>
        <taxon>Streptophyta</taxon>
        <taxon>Embryophyta</taxon>
        <taxon>Tracheophyta</taxon>
        <taxon>Polypodiopsida</taxon>
        <taxon>Polypodiidae</taxon>
        <taxon>Polypodiales</taxon>
        <taxon>Pteridineae</taxon>
        <taxon>Pteridaceae</taxon>
        <taxon>Vittarioideae</taxon>
        <taxon>Adiantum</taxon>
    </lineage>
</organism>
<feature type="region of interest" description="Disordered" evidence="1">
    <location>
        <begin position="1"/>
        <end position="23"/>
    </location>
</feature>
<name>A0A9D4U6D1_ADICA</name>
<feature type="compositionally biased region" description="Basic and acidic residues" evidence="1">
    <location>
        <begin position="7"/>
        <end position="23"/>
    </location>
</feature>
<comment type="caution">
    <text evidence="2">The sequence shown here is derived from an EMBL/GenBank/DDBJ whole genome shotgun (WGS) entry which is preliminary data.</text>
</comment>
<sequence>MSLSAGDKSHETSIEKPISDKLNKVEKIASKGCDEEHSRKSTRKRKAITKLAELLQKTKKKGQKLRGFKSQRHANSPEKIKKPL</sequence>
<feature type="region of interest" description="Disordered" evidence="1">
    <location>
        <begin position="56"/>
        <end position="84"/>
    </location>
</feature>
<dbReference type="Proteomes" id="UP000886520">
    <property type="component" value="Chromosome 22"/>
</dbReference>
<evidence type="ECO:0000256" key="1">
    <source>
        <dbReference type="SAM" id="MobiDB-lite"/>
    </source>
</evidence>
<keyword evidence="3" id="KW-1185">Reference proteome</keyword>
<feature type="compositionally biased region" description="Basic and acidic residues" evidence="1">
    <location>
        <begin position="75"/>
        <end position="84"/>
    </location>
</feature>
<dbReference type="EMBL" id="JABFUD020000022">
    <property type="protein sequence ID" value="KAI5062391.1"/>
    <property type="molecule type" value="Genomic_DNA"/>
</dbReference>
<feature type="compositionally biased region" description="Basic residues" evidence="1">
    <location>
        <begin position="57"/>
        <end position="72"/>
    </location>
</feature>
<evidence type="ECO:0000313" key="2">
    <source>
        <dbReference type="EMBL" id="KAI5062391.1"/>
    </source>
</evidence>
<accession>A0A9D4U6D1</accession>